<proteinExistence type="predicted"/>
<dbReference type="KEGG" id="ise:JBKA6_0260"/>
<name>A0A1J1DWM7_9FLAO</name>
<dbReference type="AlphaFoldDB" id="A0A1J1DWM7"/>
<dbReference type="Proteomes" id="UP000243197">
    <property type="component" value="Chromosome"/>
</dbReference>
<accession>A0A1J1DWM7</accession>
<evidence type="ECO:0000313" key="2">
    <source>
        <dbReference type="Proteomes" id="UP000243197"/>
    </source>
</evidence>
<gene>
    <name evidence="1" type="ORF">JBKA6_0260</name>
</gene>
<keyword evidence="2" id="KW-1185">Reference proteome</keyword>
<protein>
    <submittedName>
        <fullName evidence="1">RNA polymerase rpb6</fullName>
    </submittedName>
</protein>
<reference evidence="1 2" key="1">
    <citation type="submission" date="2014-03" db="EMBL/GenBank/DDBJ databases">
        <title>complete genome sequence of Flavobacteriaceae bacterium JBKA-6.</title>
        <authorList>
            <person name="Takano T."/>
            <person name="Nakamura Y."/>
            <person name="Takuma S."/>
            <person name="Yasuike M."/>
            <person name="Matsuyama T."/>
            <person name="Sakai T."/>
            <person name="Fujiwara A."/>
            <person name="Kimoto K."/>
            <person name="Fukuda Y."/>
            <person name="Kondo H."/>
            <person name="Hirono I."/>
            <person name="Nakayasu C."/>
        </authorList>
    </citation>
    <scope>NUCLEOTIDE SEQUENCE [LARGE SCALE GENOMIC DNA]</scope>
    <source>
        <strain evidence="1 2">JBKA-6</strain>
    </source>
</reference>
<dbReference type="OrthoDB" id="9429628at2"/>
<organism evidence="1 2">
    <name type="scientific">Ichthyobacterium seriolicida</name>
    <dbReference type="NCBI Taxonomy" id="242600"/>
    <lineage>
        <taxon>Bacteria</taxon>
        <taxon>Pseudomonadati</taxon>
        <taxon>Bacteroidota</taxon>
        <taxon>Flavobacteriia</taxon>
        <taxon>Flavobacteriales</taxon>
        <taxon>Ichthyobacteriaceae</taxon>
        <taxon>Ichthyobacterium</taxon>
    </lineage>
</organism>
<dbReference type="RefSeq" id="WP_096685089.1">
    <property type="nucleotide sequence ID" value="NZ_AP014564.1"/>
</dbReference>
<evidence type="ECO:0000313" key="1">
    <source>
        <dbReference type="EMBL" id="BAV94273.1"/>
    </source>
</evidence>
<sequence length="99" mass="11859">MEVYKKYSTNKVAFDQNKVDYQLDNIYESIVKISKRAKEISSEIEKDLKVRLGEFQYENEVIEEVFENREQIEVSKYYERLPKPTQIAAQEWVDAQESK</sequence>
<dbReference type="EMBL" id="AP014564">
    <property type="protein sequence ID" value="BAV94273.1"/>
    <property type="molecule type" value="Genomic_DNA"/>
</dbReference>